<evidence type="ECO:0000313" key="2">
    <source>
        <dbReference type="EMBL" id="MDI5969610.1"/>
    </source>
</evidence>
<protein>
    <submittedName>
        <fullName evidence="2">Uncharacterized protein</fullName>
    </submittedName>
</protein>
<proteinExistence type="predicted"/>
<dbReference type="EMBL" id="JAAGKO020000031">
    <property type="protein sequence ID" value="MDI5965177.1"/>
    <property type="molecule type" value="Genomic_DNA"/>
</dbReference>
<comment type="caution">
    <text evidence="2">The sequence shown here is derived from an EMBL/GenBank/DDBJ whole genome shotgun (WGS) entry which is preliminary data.</text>
</comment>
<sequence length="113" mass="12624">MTGDGYRDRWVECGERGLRIRGYYFPWGTKAIPYGRIKGVRRVDMDVFSGRGRIWGTSNPRYWFHLDPRRPSKTSGLVLDVGGYVHPFITPDDPAAVEAAIRAHTARTAGGGA</sequence>
<dbReference type="Proteomes" id="UP001156398">
    <property type="component" value="Unassembled WGS sequence"/>
</dbReference>
<gene>
    <name evidence="1" type="ORF">POF43_021045</name>
    <name evidence="2" type="ORF">POF50_009700</name>
</gene>
<evidence type="ECO:0000313" key="1">
    <source>
        <dbReference type="EMBL" id="MDI5965177.1"/>
    </source>
</evidence>
<evidence type="ECO:0000313" key="3">
    <source>
        <dbReference type="Proteomes" id="UP001156398"/>
    </source>
</evidence>
<keyword evidence="3" id="KW-1185">Reference proteome</keyword>
<name>A0AA90H2R9_9ACTN</name>
<accession>A0AA90H2R9</accession>
<dbReference type="RefSeq" id="WP_271314175.1">
    <property type="nucleotide sequence ID" value="NZ_JAAGKO020000031.1"/>
</dbReference>
<dbReference type="EMBL" id="JABXJJ020000010">
    <property type="protein sequence ID" value="MDI5969610.1"/>
    <property type="molecule type" value="Genomic_DNA"/>
</dbReference>
<organism evidence="2">
    <name type="scientific">Streptantibioticus silvisoli</name>
    <dbReference type="NCBI Taxonomy" id="2705255"/>
    <lineage>
        <taxon>Bacteria</taxon>
        <taxon>Bacillati</taxon>
        <taxon>Actinomycetota</taxon>
        <taxon>Actinomycetes</taxon>
        <taxon>Kitasatosporales</taxon>
        <taxon>Streptomycetaceae</taxon>
        <taxon>Streptantibioticus</taxon>
    </lineage>
</organism>
<dbReference type="AlphaFoldDB" id="A0AA90H2R9"/>
<reference evidence="2 3" key="1">
    <citation type="submission" date="2023-05" db="EMBL/GenBank/DDBJ databases">
        <title>Streptantibioticus silvisoli sp. nov., acidotolerant actinomycetes 1 from pine litter.</title>
        <authorList>
            <person name="Swiecimska M."/>
            <person name="Golinska P."/>
            <person name="Sangal V."/>
            <person name="Wachnowicz B."/>
            <person name="Goodfellow M."/>
        </authorList>
    </citation>
    <scope>NUCLEOTIDE SEQUENCE</scope>
    <source>
        <strain evidence="2">SL13</strain>
        <strain evidence="1 3">SL54</strain>
    </source>
</reference>